<reference evidence="4 5" key="1">
    <citation type="submission" date="2019-09" db="EMBL/GenBank/DDBJ databases">
        <title>Pararcticibacter amylolyticus gen. nov., sp. nov., isolated from a rottenly hemp rope, and reclassification of Pedobacter tournemirensis as Pararcticibacter tournemirensis comb. nov.</title>
        <authorList>
            <person name="Cai Y."/>
        </authorList>
    </citation>
    <scope>NUCLEOTIDE SEQUENCE [LARGE SCALE GENOMIC DNA]</scope>
    <source>
        <strain evidence="4 5">TF5-37.2-LB10</strain>
    </source>
</reference>
<feature type="transmembrane region" description="Helical" evidence="2">
    <location>
        <begin position="339"/>
        <end position="359"/>
    </location>
</feature>
<keyword evidence="5" id="KW-1185">Reference proteome</keyword>
<keyword evidence="2" id="KW-1133">Transmembrane helix</keyword>
<keyword evidence="1" id="KW-0175">Coiled coil</keyword>
<evidence type="ECO:0000259" key="3">
    <source>
        <dbReference type="Pfam" id="PF19904"/>
    </source>
</evidence>
<organism evidence="4 5">
    <name type="scientific">Arcticibacter tournemirensis</name>
    <dbReference type="NCBI Taxonomy" id="699437"/>
    <lineage>
        <taxon>Bacteria</taxon>
        <taxon>Pseudomonadati</taxon>
        <taxon>Bacteroidota</taxon>
        <taxon>Sphingobacteriia</taxon>
        <taxon>Sphingobacteriales</taxon>
        <taxon>Sphingobacteriaceae</taxon>
        <taxon>Arcticibacter</taxon>
    </lineage>
</organism>
<sequence length="558" mass="64185">MFRSFLIQPVKRIIPVLIGFQSVLMCGVAFAKPDSLLSELDNVINTEKQFTDKKKAFLNKITQRLSRTDLAETGKYEVYSTLAKEYEGFISDSAKLYGRKALQAAQQLGDSEKIRDSKIQLARVMARVAMFSDAVGLLDEINKGQLSSPQRIACYKAYIETYIYWIEFQRGNDIDLLVKKRNDYQDSLLSYLPADGYEYAINFGTKCIESGHFQQAENILLACIPSVKQDTREYSVLASILAYLYEKKGETQKQQKYLAMSATSDIRAAIKENLALRELATLLYGKGDTERANSYIKKSLEDANFYNARLRNIQTSRVLPIIDKAYQLDREKYQQKLRVLLVIVSVLSLVLLIGIVFIFRQMRALAKAQKEILQINSKLNELNEELKAANEQQKQTNIHLAEANHIKEKFISQFLEICTEHIEKLDAFKLMVHRKIKAGQINDLLKITSTSEDSMKEQKSLYASFDKAFLNIYPDFVKELNKMLRLEEQYPLNDGKSLNQELRVFALIRLGITDSNKIATFLHYSLRTIYNYRSKVKSKSLNQEVDFEEKVRQIGLLE</sequence>
<dbReference type="RefSeq" id="WP_141816071.1">
    <property type="nucleotide sequence ID" value="NZ_VFPL01000001.1"/>
</dbReference>
<evidence type="ECO:0000256" key="2">
    <source>
        <dbReference type="SAM" id="Phobius"/>
    </source>
</evidence>
<feature type="coiled-coil region" evidence="1">
    <location>
        <begin position="365"/>
        <end position="403"/>
    </location>
</feature>
<evidence type="ECO:0000313" key="4">
    <source>
        <dbReference type="EMBL" id="KAA8486262.1"/>
    </source>
</evidence>
<keyword evidence="2" id="KW-0472">Membrane</keyword>
<gene>
    <name evidence="4" type="ORF">F1649_01335</name>
</gene>
<evidence type="ECO:0000313" key="5">
    <source>
        <dbReference type="Proteomes" id="UP000322918"/>
    </source>
</evidence>
<feature type="domain" description="DUF6377" evidence="3">
    <location>
        <begin position="265"/>
        <end position="519"/>
    </location>
</feature>
<dbReference type="Pfam" id="PF19904">
    <property type="entry name" value="DUF6377"/>
    <property type="match status" value="1"/>
</dbReference>
<dbReference type="OrthoDB" id="1044679at2"/>
<name>A0A5M9HGZ6_9SPHI</name>
<accession>A0A5M9HGZ6</accession>
<dbReference type="Proteomes" id="UP000322918">
    <property type="component" value="Unassembled WGS sequence"/>
</dbReference>
<evidence type="ECO:0000256" key="1">
    <source>
        <dbReference type="SAM" id="Coils"/>
    </source>
</evidence>
<dbReference type="AlphaFoldDB" id="A0A5M9HGZ6"/>
<protein>
    <recommendedName>
        <fullName evidence="3">DUF6377 domain-containing protein</fullName>
    </recommendedName>
</protein>
<proteinExistence type="predicted"/>
<comment type="caution">
    <text evidence="4">The sequence shown here is derived from an EMBL/GenBank/DDBJ whole genome shotgun (WGS) entry which is preliminary data.</text>
</comment>
<dbReference type="EMBL" id="VWNE01000002">
    <property type="protein sequence ID" value="KAA8486262.1"/>
    <property type="molecule type" value="Genomic_DNA"/>
</dbReference>
<dbReference type="InterPro" id="IPR045957">
    <property type="entry name" value="DUF6377"/>
</dbReference>
<keyword evidence="2" id="KW-0812">Transmembrane</keyword>